<dbReference type="SUPFAM" id="SSF55073">
    <property type="entry name" value="Nucleotide cyclase"/>
    <property type="match status" value="1"/>
</dbReference>
<dbReference type="Pfam" id="PF00563">
    <property type="entry name" value="EAL"/>
    <property type="match status" value="1"/>
</dbReference>
<feature type="domain" description="EAL" evidence="1">
    <location>
        <begin position="196"/>
        <end position="449"/>
    </location>
</feature>
<protein>
    <submittedName>
        <fullName evidence="3">Bifunctional diguanylate cyclase/phosphodiesterase</fullName>
    </submittedName>
</protein>
<dbReference type="SMART" id="SM00052">
    <property type="entry name" value="EAL"/>
    <property type="match status" value="1"/>
</dbReference>
<dbReference type="SUPFAM" id="SSF141868">
    <property type="entry name" value="EAL domain-like"/>
    <property type="match status" value="1"/>
</dbReference>
<dbReference type="Proteomes" id="UP000249254">
    <property type="component" value="Unassembled WGS sequence"/>
</dbReference>
<dbReference type="PROSITE" id="PS50887">
    <property type="entry name" value="GGDEF"/>
    <property type="match status" value="1"/>
</dbReference>
<dbReference type="InterPro" id="IPR029787">
    <property type="entry name" value="Nucleotide_cyclase"/>
</dbReference>
<organism evidence="3 4">
    <name type="scientific">Phenylobacterium soli</name>
    <dbReference type="NCBI Taxonomy" id="2170551"/>
    <lineage>
        <taxon>Bacteria</taxon>
        <taxon>Pseudomonadati</taxon>
        <taxon>Pseudomonadota</taxon>
        <taxon>Alphaproteobacteria</taxon>
        <taxon>Caulobacterales</taxon>
        <taxon>Caulobacteraceae</taxon>
        <taxon>Phenylobacterium</taxon>
    </lineage>
</organism>
<dbReference type="PANTHER" id="PTHR44757">
    <property type="entry name" value="DIGUANYLATE CYCLASE DGCP"/>
    <property type="match status" value="1"/>
</dbReference>
<dbReference type="InterPro" id="IPR052155">
    <property type="entry name" value="Biofilm_reg_signaling"/>
</dbReference>
<keyword evidence="4" id="KW-1185">Reference proteome</keyword>
<dbReference type="Gene3D" id="3.20.20.450">
    <property type="entry name" value="EAL domain"/>
    <property type="match status" value="1"/>
</dbReference>
<evidence type="ECO:0000313" key="3">
    <source>
        <dbReference type="EMBL" id="RAK53941.1"/>
    </source>
</evidence>
<evidence type="ECO:0000259" key="2">
    <source>
        <dbReference type="PROSITE" id="PS50887"/>
    </source>
</evidence>
<reference evidence="4" key="1">
    <citation type="submission" date="2018-05" db="EMBL/GenBank/DDBJ databases">
        <authorList>
            <person name="Li X."/>
        </authorList>
    </citation>
    <scope>NUCLEOTIDE SEQUENCE [LARGE SCALE GENOMIC DNA]</scope>
    <source>
        <strain evidence="4">LX32</strain>
    </source>
</reference>
<dbReference type="AlphaFoldDB" id="A0A328AHA9"/>
<accession>A0A328AHA9</accession>
<gene>
    <name evidence="3" type="ORF">DJ017_05095</name>
</gene>
<dbReference type="NCBIfam" id="TIGR00254">
    <property type="entry name" value="GGDEF"/>
    <property type="match status" value="1"/>
</dbReference>
<sequence>MVESAELSALAARVAELESERELTLRLAQTDSLTGLVNRGAFTAALCDRLDHARVQGGRVGLFVIDLDRFKHLNDTLGHHAGDLLLAEMGQRLREDAQDGELVARLGGDEFALISDVADVAARAARLLQRLSQPLAIYGRSVSPGASIGVAVYPGDAGDASDLQRFADMALYRVKTRGGRRWSAFDAELRAENERRHTLEAELRRAIPAGEIEPWFQPVVDASSGRFVGVEVLARWNHPEQGLLAPAAFVPIAEELGIIGRIDEAVFEAACARAAPWVAAGLIESISCNVSPRDLLDPAFSRKLIGRLARTALPATALTVEITETFLLQDLGLARRHIERLAAKGVRIALDDFGTGYSNVRALMNLPIQTVKLDRSLIEAVGRDARVSKLVSSMLHAARALGVGIVAEGVEEEAQALFLRAAGCDRMQGYLFARPMPAEAMERQLREGLSLTLDRPERRLETPAEILRRRLG</sequence>
<dbReference type="PANTHER" id="PTHR44757:SF2">
    <property type="entry name" value="BIOFILM ARCHITECTURE MAINTENANCE PROTEIN MBAA"/>
    <property type="match status" value="1"/>
</dbReference>
<proteinExistence type="predicted"/>
<dbReference type="CDD" id="cd01949">
    <property type="entry name" value="GGDEF"/>
    <property type="match status" value="1"/>
</dbReference>
<dbReference type="CDD" id="cd01948">
    <property type="entry name" value="EAL"/>
    <property type="match status" value="1"/>
</dbReference>
<evidence type="ECO:0000313" key="4">
    <source>
        <dbReference type="Proteomes" id="UP000249254"/>
    </source>
</evidence>
<dbReference type="InterPro" id="IPR035919">
    <property type="entry name" value="EAL_sf"/>
</dbReference>
<comment type="caution">
    <text evidence="3">The sequence shown here is derived from an EMBL/GenBank/DDBJ whole genome shotgun (WGS) entry which is preliminary data.</text>
</comment>
<dbReference type="SMART" id="SM00267">
    <property type="entry name" value="GGDEF"/>
    <property type="match status" value="1"/>
</dbReference>
<evidence type="ECO:0000259" key="1">
    <source>
        <dbReference type="PROSITE" id="PS50883"/>
    </source>
</evidence>
<dbReference type="EMBL" id="QFYQ01000001">
    <property type="protein sequence ID" value="RAK53941.1"/>
    <property type="molecule type" value="Genomic_DNA"/>
</dbReference>
<dbReference type="PROSITE" id="PS50883">
    <property type="entry name" value="EAL"/>
    <property type="match status" value="1"/>
</dbReference>
<name>A0A328AHA9_9CAUL</name>
<dbReference type="Gene3D" id="3.30.70.270">
    <property type="match status" value="1"/>
</dbReference>
<dbReference type="InterPro" id="IPR000160">
    <property type="entry name" value="GGDEF_dom"/>
</dbReference>
<feature type="domain" description="GGDEF" evidence="2">
    <location>
        <begin position="58"/>
        <end position="187"/>
    </location>
</feature>
<dbReference type="InterPro" id="IPR001633">
    <property type="entry name" value="EAL_dom"/>
</dbReference>
<dbReference type="Pfam" id="PF00990">
    <property type="entry name" value="GGDEF"/>
    <property type="match status" value="1"/>
</dbReference>
<dbReference type="InterPro" id="IPR043128">
    <property type="entry name" value="Rev_trsase/Diguanyl_cyclase"/>
</dbReference>
<dbReference type="RefSeq" id="WP_111527692.1">
    <property type="nucleotide sequence ID" value="NZ_JBHRSG010000002.1"/>
</dbReference>
<dbReference type="OrthoDB" id="7167813at2"/>